<feature type="domain" description="NIF system FeS cluster assembly NifU N-terminal" evidence="2">
    <location>
        <begin position="18"/>
        <end position="135"/>
    </location>
</feature>
<keyword evidence="4" id="KW-1185">Reference proteome</keyword>
<name>A0A974PVP4_9RHOO</name>
<evidence type="ECO:0000313" key="3">
    <source>
        <dbReference type="EMBL" id="QRJ62354.1"/>
    </source>
</evidence>
<dbReference type="PANTHER" id="PTHR10093">
    <property type="entry name" value="IRON-SULFUR CLUSTER ASSEMBLY ENZYME NIFU HOMOLOG"/>
    <property type="match status" value="1"/>
</dbReference>
<dbReference type="GO" id="GO:0051536">
    <property type="term" value="F:iron-sulfur cluster binding"/>
    <property type="evidence" value="ECO:0007669"/>
    <property type="project" value="InterPro"/>
</dbReference>
<dbReference type="EMBL" id="CP064781">
    <property type="protein sequence ID" value="QRJ62354.1"/>
    <property type="molecule type" value="Genomic_DNA"/>
</dbReference>
<dbReference type="AlphaFoldDB" id="A0A974PVP4"/>
<dbReference type="GO" id="GO:0016226">
    <property type="term" value="P:iron-sulfur cluster assembly"/>
    <property type="evidence" value="ECO:0007669"/>
    <property type="project" value="InterPro"/>
</dbReference>
<evidence type="ECO:0000259" key="2">
    <source>
        <dbReference type="Pfam" id="PF01592"/>
    </source>
</evidence>
<comment type="similarity">
    <text evidence="1">Belongs to the NifU family.</text>
</comment>
<sequence>MNPRFDNANDASDLRDLYQEMVVDHSRRPRNFGRPAAANHHAEGYNPLCGDRVTVYLTVADGVIAEVGFEGSGCAISTASASLMTEALKGKTPAEAEALFADFHALVSGTAPAGAALGKLAVLAGVQAFPARVKCATLAWHTLRAALHDEAAPVTTEE</sequence>
<dbReference type="NCBIfam" id="TIGR01994">
    <property type="entry name" value="SUF_scaf_2"/>
    <property type="match status" value="1"/>
</dbReference>
<dbReference type="Gene3D" id="3.90.1010.10">
    <property type="match status" value="1"/>
</dbReference>
<evidence type="ECO:0000313" key="4">
    <source>
        <dbReference type="Proteomes" id="UP000663444"/>
    </source>
</evidence>
<dbReference type="RefSeq" id="WP_203385887.1">
    <property type="nucleotide sequence ID" value="NZ_JBHSLJ010000010.1"/>
</dbReference>
<reference evidence="3" key="1">
    <citation type="submission" date="2020-11" db="EMBL/GenBank/DDBJ databases">
        <title>Azospira restricta DSM 18626 genome sequence.</title>
        <authorList>
            <person name="Moe W.M."/>
        </authorList>
    </citation>
    <scope>NUCLEOTIDE SEQUENCE</scope>
    <source>
        <strain evidence="3">DSM 18626</strain>
    </source>
</reference>
<dbReference type="InterPro" id="IPR002871">
    <property type="entry name" value="NIF_FeS_clus_asmbl_NifU_N"/>
</dbReference>
<dbReference type="GO" id="GO:0005506">
    <property type="term" value="F:iron ion binding"/>
    <property type="evidence" value="ECO:0007669"/>
    <property type="project" value="InterPro"/>
</dbReference>
<accession>A0A974PVP4</accession>
<dbReference type="CDD" id="cd06664">
    <property type="entry name" value="IscU_like"/>
    <property type="match status" value="1"/>
</dbReference>
<protein>
    <submittedName>
        <fullName evidence="3">SUF system NifU family Fe-S cluster assembly protein</fullName>
    </submittedName>
</protein>
<dbReference type="Pfam" id="PF01592">
    <property type="entry name" value="NifU_N"/>
    <property type="match status" value="1"/>
</dbReference>
<dbReference type="Proteomes" id="UP000663444">
    <property type="component" value="Chromosome"/>
</dbReference>
<evidence type="ECO:0000256" key="1">
    <source>
        <dbReference type="ARBA" id="ARBA00006420"/>
    </source>
</evidence>
<dbReference type="FunFam" id="3.90.1010.10:FF:000002">
    <property type="entry name" value="Iron-sulfur cluster assembly scaffold protein NifU"/>
    <property type="match status" value="1"/>
</dbReference>
<proteinExistence type="inferred from homology"/>
<dbReference type="KEGG" id="ares:IWH25_11180"/>
<dbReference type="SUPFAM" id="SSF82649">
    <property type="entry name" value="SufE/NifU"/>
    <property type="match status" value="1"/>
</dbReference>
<gene>
    <name evidence="3" type="ORF">IWH25_11180</name>
</gene>
<organism evidence="3 4">
    <name type="scientific">Azospira restricta</name>
    <dbReference type="NCBI Taxonomy" id="404405"/>
    <lineage>
        <taxon>Bacteria</taxon>
        <taxon>Pseudomonadati</taxon>
        <taxon>Pseudomonadota</taxon>
        <taxon>Betaproteobacteria</taxon>
        <taxon>Rhodocyclales</taxon>
        <taxon>Rhodocyclaceae</taxon>
        <taxon>Azospira</taxon>
    </lineage>
</organism>